<dbReference type="PRINTS" id="PR00507">
    <property type="entry name" value="N12N6MTFRASE"/>
</dbReference>
<dbReference type="PATRIC" id="fig|1216932.3.peg.1268"/>
<dbReference type="EMBL" id="HG917868">
    <property type="protein sequence ID" value="CDM68438.1"/>
    <property type="molecule type" value="Genomic_DNA"/>
</dbReference>
<evidence type="ECO:0000256" key="1">
    <source>
        <dbReference type="ARBA" id="ARBA00011900"/>
    </source>
</evidence>
<dbReference type="AlphaFoldDB" id="W6RVT4"/>
<gene>
    <name evidence="8" type="ORF">CM240_1274</name>
</gene>
<evidence type="ECO:0000256" key="4">
    <source>
        <dbReference type="ARBA" id="ARBA00022691"/>
    </source>
</evidence>
<dbReference type="EC" id="2.1.1.72" evidence="1"/>
<feature type="coiled-coil region" evidence="6">
    <location>
        <begin position="1165"/>
        <end position="1195"/>
    </location>
</feature>
<dbReference type="GO" id="GO:0009007">
    <property type="term" value="F:site-specific DNA-methyltransferase (adenine-specific) activity"/>
    <property type="evidence" value="ECO:0007669"/>
    <property type="project" value="UniProtKB-EC"/>
</dbReference>
<dbReference type="eggNOG" id="COG1002">
    <property type="taxonomic scope" value="Bacteria"/>
</dbReference>
<dbReference type="PANTHER" id="PTHR33841">
    <property type="entry name" value="DNA METHYLTRANSFERASE YEEA-RELATED"/>
    <property type="match status" value="1"/>
</dbReference>
<dbReference type="Pfam" id="PF07669">
    <property type="entry name" value="Eco57I"/>
    <property type="match status" value="1"/>
</dbReference>
<dbReference type="InterPro" id="IPR011639">
    <property type="entry name" value="MethylTrfase_TaqI-like_dom"/>
</dbReference>
<dbReference type="KEGG" id="clt:CM240_1274"/>
<dbReference type="PROSITE" id="PS00092">
    <property type="entry name" value="N6_MTASE"/>
    <property type="match status" value="1"/>
</dbReference>
<protein>
    <recommendedName>
        <fullName evidence="1">site-specific DNA-methyltransferase (adenine-specific)</fullName>
        <ecNumber evidence="1">2.1.1.72</ecNumber>
    </recommendedName>
</protein>
<feature type="domain" description="Type II methyltransferase M.TaqI-like" evidence="7">
    <location>
        <begin position="353"/>
        <end position="592"/>
    </location>
</feature>
<keyword evidence="3" id="KW-0808">Transferase</keyword>
<accession>W6RVT4</accession>
<dbReference type="HOGENOM" id="CLU_007510_1_0_9"/>
<keyword evidence="9" id="KW-1185">Reference proteome</keyword>
<evidence type="ECO:0000256" key="6">
    <source>
        <dbReference type="SAM" id="Coils"/>
    </source>
</evidence>
<dbReference type="InterPro" id="IPR029063">
    <property type="entry name" value="SAM-dependent_MTases_sf"/>
</dbReference>
<sequence>MMDKSVLKSFATEAREELINKVKLKANQYGITDEEIKTSKIVSSDSIVINGKALSSVEKKQRQKLIDRISTINEQGEDGYEHVMEEVAYTWFNRFIALRFMEVNDYLPTKIRVLTSTDPDSSEPDLLREANTVNLDVDKQVIYEYKINSDRDGLFKYMIISQCDALNVTLPFMFEKTDHYTQLLFPDGLLNKDAFISRLTDVELIKEEWWTNVEIIGWLYQYYIASEKDRVIKAKKKYKKDEIPFATQLFTPDWIVRYMVQNTLGRYWIESHSEDEELKANWEFYLENLNKEDEFEEKLAPYINKELNVEDIKCFDPACGSGHILVYMFDVLYEIYERCGYVRKEIPKLIIEKNLYGLDIDDRAYQLACFAVVMKGMSYHNRLLRDIERQVERTGEGIKLNIASIQETNEFNEDDIIYLADESSGERYESTKKFVETFKNAKTYGSLIKIDAFDYRYYWERLFYIKNNPARNTFEQESKNKFESSNKLQKLINQAEIMSKSFDILVTNPPYMGSKYMNPLLTNFIKKEYESVKADLFSAFMQYCRSKVINTGHLGFLTPFVWMFISSYYELRKYIIENQNISSLIQLEYNAFPEACVPVCCFTIRNYKIKLPGEYIKLSDFTGSENQPIKTLEAIKCPNVNYRFTTCCDEFSVIEGFPIAYWISDNVKSIFVNNTKLGTIASPRKGNSTSDNKRFLRLWFEVDIEKINFNKKEIIKEETMINRWFPYNKGGGYRKWFGNNEYVIDWKNDAEEIRNIPTAVIANYEYFMKPGLTWSTVTSTNFSMRIFEEGFIFDNGGCCLFTNNNERLFYLALLNSKVFNYILGEINPTLNFQSGEVAKFPVIKPDNDETISKINMLSSENKSIAKRDWDSSELSWDYRVNNLVKYRRESNKISKCYELWKEECSKNVQTLKTNEEELNKIFINQYNLVNELSSSICDKDITLFANGYYRYKKKTKKKNTDNIYFEKNENEAFSLEEMKGFFKIDTIKEFISYSVGCMLGRYSLDKEGLAYAGGNFDISIYKTFKPDEDNILILSNEYFKNDIVERFTNFVEVIFGADTLDENITFIAETLGMKNNEMPEDTIRRYFLTDFYKDHVQTYKKRPIYWMFTSGKQKAFNCLIYMHRYDKSLLARIRTEYVHVVQDRMDSQRESQLEIINGDYPQKEKNDAKKELNVLEKKIDEIKRFEEKLHHMADKPFDIDLDDGVLHNYDLFKGLLAKI</sequence>
<dbReference type="InterPro" id="IPR047939">
    <property type="entry name" value="BREX_1_PglX"/>
</dbReference>
<dbReference type="NCBIfam" id="NF033452">
    <property type="entry name" value="BREX_1_MTaseX"/>
    <property type="match status" value="1"/>
</dbReference>
<evidence type="ECO:0000256" key="3">
    <source>
        <dbReference type="ARBA" id="ARBA00022679"/>
    </source>
</evidence>
<keyword evidence="2" id="KW-0489">Methyltransferase</keyword>
<dbReference type="InterPro" id="IPR002052">
    <property type="entry name" value="DNA_methylase_N6_adenine_CS"/>
</dbReference>
<dbReference type="eggNOG" id="COG0827">
    <property type="taxonomic scope" value="Bacteria"/>
</dbReference>
<evidence type="ECO:0000313" key="8">
    <source>
        <dbReference type="EMBL" id="CDM68438.1"/>
    </source>
</evidence>
<dbReference type="GO" id="GO:0006304">
    <property type="term" value="P:DNA modification"/>
    <property type="evidence" value="ECO:0007669"/>
    <property type="project" value="InterPro"/>
</dbReference>
<evidence type="ECO:0000259" key="7">
    <source>
        <dbReference type="Pfam" id="PF07669"/>
    </source>
</evidence>
<dbReference type="REBASE" id="78792">
    <property type="entry name" value="CspM240ORF1274P"/>
</dbReference>
<reference evidence="8 9" key="1">
    <citation type="submission" date="2013-11" db="EMBL/GenBank/DDBJ databases">
        <title>Complete genome sequence of Clostridum sp. M2/40.</title>
        <authorList>
            <person name="Wibberg D."/>
            <person name="Puehler A."/>
            <person name="Schlueter A."/>
        </authorList>
    </citation>
    <scope>NUCLEOTIDE SEQUENCE [LARGE SCALE GENOMIC DNA]</scope>
    <source>
        <strain evidence="9">M2/40</strain>
    </source>
</reference>
<evidence type="ECO:0000313" key="9">
    <source>
        <dbReference type="Proteomes" id="UP000019426"/>
    </source>
</evidence>
<evidence type="ECO:0000256" key="5">
    <source>
        <dbReference type="ARBA" id="ARBA00047942"/>
    </source>
</evidence>
<name>W6RVT4_9CLOT</name>
<proteinExistence type="predicted"/>
<dbReference type="STRING" id="1216932.CM240_1274"/>
<dbReference type="InterPro" id="IPR050953">
    <property type="entry name" value="N4_N6_ade-DNA_methylase"/>
</dbReference>
<dbReference type="GO" id="GO:0032259">
    <property type="term" value="P:methylation"/>
    <property type="evidence" value="ECO:0007669"/>
    <property type="project" value="UniProtKB-KW"/>
</dbReference>
<keyword evidence="4" id="KW-0949">S-adenosyl-L-methionine</keyword>
<organism evidence="8 9">
    <name type="scientific">Clostridium bornimense</name>
    <dbReference type="NCBI Taxonomy" id="1216932"/>
    <lineage>
        <taxon>Bacteria</taxon>
        <taxon>Bacillati</taxon>
        <taxon>Bacillota</taxon>
        <taxon>Clostridia</taxon>
        <taxon>Eubacteriales</taxon>
        <taxon>Clostridiaceae</taxon>
        <taxon>Clostridium</taxon>
    </lineage>
</organism>
<dbReference type="Proteomes" id="UP000019426">
    <property type="component" value="Chromosome M2/40_rep1"/>
</dbReference>
<keyword evidence="6" id="KW-0175">Coiled coil</keyword>
<dbReference type="SUPFAM" id="SSF53335">
    <property type="entry name" value="S-adenosyl-L-methionine-dependent methyltransferases"/>
    <property type="match status" value="1"/>
</dbReference>
<dbReference type="GO" id="GO:0003676">
    <property type="term" value="F:nucleic acid binding"/>
    <property type="evidence" value="ECO:0007669"/>
    <property type="project" value="InterPro"/>
</dbReference>
<evidence type="ECO:0000256" key="2">
    <source>
        <dbReference type="ARBA" id="ARBA00022603"/>
    </source>
</evidence>
<dbReference type="Gene3D" id="3.40.50.150">
    <property type="entry name" value="Vaccinia Virus protein VP39"/>
    <property type="match status" value="1"/>
</dbReference>
<dbReference type="PANTHER" id="PTHR33841:SF1">
    <property type="entry name" value="DNA METHYLTRANSFERASE A"/>
    <property type="match status" value="1"/>
</dbReference>
<comment type="catalytic activity">
    <reaction evidence="5">
        <text>a 2'-deoxyadenosine in DNA + S-adenosyl-L-methionine = an N(6)-methyl-2'-deoxyadenosine in DNA + S-adenosyl-L-homocysteine + H(+)</text>
        <dbReference type="Rhea" id="RHEA:15197"/>
        <dbReference type="Rhea" id="RHEA-COMP:12418"/>
        <dbReference type="Rhea" id="RHEA-COMP:12419"/>
        <dbReference type="ChEBI" id="CHEBI:15378"/>
        <dbReference type="ChEBI" id="CHEBI:57856"/>
        <dbReference type="ChEBI" id="CHEBI:59789"/>
        <dbReference type="ChEBI" id="CHEBI:90615"/>
        <dbReference type="ChEBI" id="CHEBI:90616"/>
        <dbReference type="EC" id="2.1.1.72"/>
    </reaction>
</comment>